<dbReference type="AlphaFoldDB" id="A0A655EG94"/>
<keyword evidence="1" id="KW-1133">Transmembrane helix</keyword>
<evidence type="ECO:0000313" key="2">
    <source>
        <dbReference type="EMBL" id="CNV20105.1"/>
    </source>
</evidence>
<feature type="transmembrane region" description="Helical" evidence="1">
    <location>
        <begin position="29"/>
        <end position="47"/>
    </location>
</feature>
<evidence type="ECO:0000256" key="1">
    <source>
        <dbReference type="SAM" id="Phobius"/>
    </source>
</evidence>
<name>A0A655EG94_SALET</name>
<keyword evidence="1" id="KW-0472">Membrane</keyword>
<evidence type="ECO:0000313" key="3">
    <source>
        <dbReference type="Proteomes" id="UP000041314"/>
    </source>
</evidence>
<reference evidence="2 3" key="1">
    <citation type="submission" date="2015-03" db="EMBL/GenBank/DDBJ databases">
        <authorList>
            <consortium name="Pathogen Informatics"/>
        </authorList>
    </citation>
    <scope>NUCLEOTIDE SEQUENCE [LARGE SCALE GENOMIC DNA]</scope>
    <source>
        <strain evidence="2 3">A1104</strain>
    </source>
</reference>
<protein>
    <submittedName>
        <fullName evidence="2">Uncharacterized protein</fullName>
    </submittedName>
</protein>
<sequence>MVLQIATRLGFQRFRGEIIKALGGGINKVVSALFFKGLSFIFLFFFFRGFAG</sequence>
<proteinExistence type="predicted"/>
<gene>
    <name evidence="2" type="ORF">ERS008198_04632</name>
</gene>
<dbReference type="EMBL" id="CQPA01000068">
    <property type="protein sequence ID" value="CNV20105.1"/>
    <property type="molecule type" value="Genomic_DNA"/>
</dbReference>
<dbReference type="Proteomes" id="UP000041314">
    <property type="component" value="Unassembled WGS sequence"/>
</dbReference>
<keyword evidence="1" id="KW-0812">Transmembrane</keyword>
<accession>A0A655EG94</accession>
<organism evidence="2 3">
    <name type="scientific">Salmonella enterica subsp. enterica serovar Bovismorbificans</name>
    <dbReference type="NCBI Taxonomy" id="58097"/>
    <lineage>
        <taxon>Bacteria</taxon>
        <taxon>Pseudomonadati</taxon>
        <taxon>Pseudomonadota</taxon>
        <taxon>Gammaproteobacteria</taxon>
        <taxon>Enterobacterales</taxon>
        <taxon>Enterobacteriaceae</taxon>
        <taxon>Salmonella</taxon>
    </lineage>
</organism>